<evidence type="ECO:0000313" key="2">
    <source>
        <dbReference type="Proteomes" id="UP000682928"/>
    </source>
</evidence>
<dbReference type="AlphaFoldDB" id="A0AA86M669"/>
<dbReference type="EMBL" id="AP024590">
    <property type="protein sequence ID" value="BCU55410.1"/>
    <property type="molecule type" value="Genomic_DNA"/>
</dbReference>
<reference evidence="1" key="1">
    <citation type="submission" date="2021-04" db="EMBL/GenBank/DDBJ databases">
        <title>Difference and commonality of drug resistance evolution in various bacteria. and drug sensitivity profiles.</title>
        <authorList>
            <person name="Maeda T."/>
            <person name="Shibai A."/>
            <person name="Kawada K."/>
            <person name="Kotani H."/>
            <person name="Tarusawa Y."/>
            <person name="Tanabe K."/>
            <person name="Furusawa C."/>
        </authorList>
    </citation>
    <scope>NUCLEOTIDE SEQUENCE</scope>
    <source>
        <strain evidence="1">JCM 8580</strain>
    </source>
</reference>
<sequence>MLRTALTSRPSARGRLDSASCLISPLAAIPGGQPLSSGLRLAGFSGDSTPRVNIFIFYKTNEWL</sequence>
<name>A0AA86M669_9ENTR</name>
<protein>
    <submittedName>
        <fullName evidence="1">Uncharacterized protein</fullName>
    </submittedName>
</protein>
<gene>
    <name evidence="1" type="ORF">ENKO_20040</name>
</gene>
<proteinExistence type="predicted"/>
<dbReference type="Proteomes" id="UP000682928">
    <property type="component" value="Chromosome"/>
</dbReference>
<organism evidence="1 2">
    <name type="scientific">Enterobacter kobei</name>
    <dbReference type="NCBI Taxonomy" id="208224"/>
    <lineage>
        <taxon>Bacteria</taxon>
        <taxon>Pseudomonadati</taxon>
        <taxon>Pseudomonadota</taxon>
        <taxon>Gammaproteobacteria</taxon>
        <taxon>Enterobacterales</taxon>
        <taxon>Enterobacteriaceae</taxon>
        <taxon>Enterobacter</taxon>
        <taxon>Enterobacter cloacae complex</taxon>
    </lineage>
</organism>
<accession>A0AA86M669</accession>
<evidence type="ECO:0000313" key="1">
    <source>
        <dbReference type="EMBL" id="BCU55410.1"/>
    </source>
</evidence>